<dbReference type="SUPFAM" id="SSF52266">
    <property type="entry name" value="SGNH hydrolase"/>
    <property type="match status" value="1"/>
</dbReference>
<dbReference type="PATRIC" id="fig|465820.4.peg.1954"/>
<dbReference type="EMBL" id="LDRC01000046">
    <property type="protein sequence ID" value="KTR51728.1"/>
    <property type="molecule type" value="Genomic_DNA"/>
</dbReference>
<dbReference type="RefSeq" id="WP_058749830.1">
    <property type="nucleotide sequence ID" value="NZ_LDRC01000046.1"/>
</dbReference>
<dbReference type="AlphaFoldDB" id="A0A147DQC6"/>
<feature type="chain" id="PRO_5038697766" description="SGNH hydrolase-type esterase domain-containing protein" evidence="1">
    <location>
        <begin position="23"/>
        <end position="253"/>
    </location>
</feature>
<dbReference type="PROSITE" id="PS51257">
    <property type="entry name" value="PROKAR_LIPOPROTEIN"/>
    <property type="match status" value="1"/>
</dbReference>
<dbReference type="InterPro" id="IPR036514">
    <property type="entry name" value="SGNH_hydro_sf"/>
</dbReference>
<proteinExistence type="predicted"/>
<feature type="domain" description="SGNH hydrolase-type esterase" evidence="2">
    <location>
        <begin position="83"/>
        <end position="237"/>
    </location>
</feature>
<sequence>MTRTTCLALVASIVSAACLVGAGVLVVAAPHTASAEDRPVATAAASRVERKADLARPSTPDQVVSGALDTPALADAVPFAYAGDSITARPDSWLHQLEGDDRLHAVGGYAHSGYRADQVLAEIGPVPQARVLVVEVGTNDVNQAVPLDRTIANVDAIVRKVGAERVLVVAGPPSDWTWSRWGADRRSGQIVLTDALHADADSHGWAFVDPFRALRAADGAYRPGTSPDGIHPTAEANRSVAAAMATAIERTAS</sequence>
<evidence type="ECO:0000256" key="1">
    <source>
        <dbReference type="SAM" id="SignalP"/>
    </source>
</evidence>
<evidence type="ECO:0000259" key="2">
    <source>
        <dbReference type="Pfam" id="PF13472"/>
    </source>
</evidence>
<dbReference type="Gene3D" id="3.40.50.1110">
    <property type="entry name" value="SGNH hydrolase"/>
    <property type="match status" value="1"/>
</dbReference>
<name>A0A147DQC6_9MICO</name>
<gene>
    <name evidence="3" type="ORF">NS359_08940</name>
</gene>
<dbReference type="Pfam" id="PF13472">
    <property type="entry name" value="Lipase_GDSL_2"/>
    <property type="match status" value="1"/>
</dbReference>
<dbReference type="Proteomes" id="UP000072763">
    <property type="component" value="Unassembled WGS sequence"/>
</dbReference>
<keyword evidence="1" id="KW-0732">Signal</keyword>
<organism evidence="3 4">
    <name type="scientific">Curtobacterium oceanosedimentum</name>
    <dbReference type="NCBI Taxonomy" id="465820"/>
    <lineage>
        <taxon>Bacteria</taxon>
        <taxon>Bacillati</taxon>
        <taxon>Actinomycetota</taxon>
        <taxon>Actinomycetes</taxon>
        <taxon>Micrococcales</taxon>
        <taxon>Microbacteriaceae</taxon>
        <taxon>Curtobacterium</taxon>
    </lineage>
</organism>
<dbReference type="STRING" id="465820.NS263_09565"/>
<evidence type="ECO:0000313" key="3">
    <source>
        <dbReference type="EMBL" id="KTR51728.1"/>
    </source>
</evidence>
<dbReference type="OrthoDB" id="5120283at2"/>
<accession>A0A147DQC6</accession>
<protein>
    <recommendedName>
        <fullName evidence="2">SGNH hydrolase-type esterase domain-containing protein</fullName>
    </recommendedName>
</protein>
<evidence type="ECO:0000313" key="4">
    <source>
        <dbReference type="Proteomes" id="UP000072763"/>
    </source>
</evidence>
<comment type="caution">
    <text evidence="3">The sequence shown here is derived from an EMBL/GenBank/DDBJ whole genome shotgun (WGS) entry which is preliminary data.</text>
</comment>
<feature type="signal peptide" evidence="1">
    <location>
        <begin position="1"/>
        <end position="22"/>
    </location>
</feature>
<reference evidence="3 4" key="1">
    <citation type="journal article" date="2016" name="Front. Microbiol.">
        <title>Genomic Resource of Rice Seed Associated Bacteria.</title>
        <authorList>
            <person name="Midha S."/>
            <person name="Bansal K."/>
            <person name="Sharma S."/>
            <person name="Kumar N."/>
            <person name="Patil P.P."/>
            <person name="Chaudhry V."/>
            <person name="Patil P.B."/>
        </authorList>
    </citation>
    <scope>NUCLEOTIDE SEQUENCE [LARGE SCALE GENOMIC DNA]</scope>
    <source>
        <strain evidence="3 4">NS359</strain>
    </source>
</reference>
<dbReference type="InterPro" id="IPR013830">
    <property type="entry name" value="SGNH_hydro"/>
</dbReference>